<keyword evidence="2" id="KW-1185">Reference proteome</keyword>
<proteinExistence type="predicted"/>
<comment type="caution">
    <text evidence="1">The sequence shown here is derived from an EMBL/GenBank/DDBJ whole genome shotgun (WGS) entry which is preliminary data.</text>
</comment>
<accession>A0A2S7IQ86</accession>
<dbReference type="Pfam" id="PF14902">
    <property type="entry name" value="DUF4494"/>
    <property type="match status" value="1"/>
</dbReference>
<dbReference type="OrthoDB" id="9886392at2"/>
<dbReference type="AlphaFoldDB" id="A0A2S7IQ86"/>
<gene>
    <name evidence="1" type="ORF">C5O19_09500</name>
</gene>
<name>A0A2S7IQ86_9BACT</name>
<dbReference type="Proteomes" id="UP000239590">
    <property type="component" value="Unassembled WGS sequence"/>
</dbReference>
<dbReference type="RefSeq" id="WP_104711624.1">
    <property type="nucleotide sequence ID" value="NZ_PTRA01000001.1"/>
</dbReference>
<protein>
    <recommendedName>
        <fullName evidence="3">DUF4494 domain-containing protein</fullName>
    </recommendedName>
</protein>
<sequence>MKYLTTSFRTDVDPHSGKMKTFKDQRLAEAVSITDAEATTVQYAGSGVNVDAVRKYKVSEIIYNEKNSSLPFYKAIVGIETFNEKSKKIKLTKTVVLVQANSVLDAVADVIAAWGKSTDWEILEVKKTPILEIIEPAKAA</sequence>
<evidence type="ECO:0000313" key="1">
    <source>
        <dbReference type="EMBL" id="PQA59836.1"/>
    </source>
</evidence>
<evidence type="ECO:0008006" key="3">
    <source>
        <dbReference type="Google" id="ProtNLM"/>
    </source>
</evidence>
<reference evidence="2" key="1">
    <citation type="submission" date="2018-02" db="EMBL/GenBank/DDBJ databases">
        <title>Genome sequencing of Solimonas sp. HR-BB.</title>
        <authorList>
            <person name="Lee Y."/>
            <person name="Jeon C.O."/>
        </authorList>
    </citation>
    <scope>NUCLEOTIDE SEQUENCE [LARGE SCALE GENOMIC DNA]</scope>
    <source>
        <strain evidence="2">HR-U</strain>
    </source>
</reference>
<evidence type="ECO:0000313" key="2">
    <source>
        <dbReference type="Proteomes" id="UP000239590"/>
    </source>
</evidence>
<organism evidence="1 2">
    <name type="scientific">Siphonobacter curvatus</name>
    <dbReference type="NCBI Taxonomy" id="2094562"/>
    <lineage>
        <taxon>Bacteria</taxon>
        <taxon>Pseudomonadati</taxon>
        <taxon>Bacteroidota</taxon>
        <taxon>Cytophagia</taxon>
        <taxon>Cytophagales</taxon>
        <taxon>Cytophagaceae</taxon>
        <taxon>Siphonobacter</taxon>
    </lineage>
</organism>
<dbReference type="InterPro" id="IPR027848">
    <property type="entry name" value="DUF4494"/>
</dbReference>
<dbReference type="EMBL" id="PTRA01000001">
    <property type="protein sequence ID" value="PQA59836.1"/>
    <property type="molecule type" value="Genomic_DNA"/>
</dbReference>